<dbReference type="EMBL" id="SJPR01000002">
    <property type="protein sequence ID" value="TWT97913.1"/>
    <property type="molecule type" value="Genomic_DNA"/>
</dbReference>
<feature type="compositionally biased region" description="Low complexity" evidence="1">
    <location>
        <begin position="219"/>
        <end position="231"/>
    </location>
</feature>
<dbReference type="OrthoDB" id="276990at2"/>
<proteinExistence type="predicted"/>
<dbReference type="RefSeq" id="WP_146444804.1">
    <property type="nucleotide sequence ID" value="NZ_SJPR01000002.1"/>
</dbReference>
<name>A0A5C6AI49_9BACT</name>
<sequence length="231" mass="25333">MAKSGKKRDHQLAEGQGGQTASKGRPAVWVRILISIAVLWHVFVVFISPLAVQPASILVAGIATSPYVRWYTDSLYLNQGYHFFGPDPPRNHLVRYSVTDQQGAVVAEGSFPDKAAQRPRLFYHRHMMLADQAGNGPPDIPADDWLRFSLRAYARQLLRTYDGERAAIECVVHNPLTPRMSLQGVDPNTPETFETVMVVEESAAALAEPLPIPAPPAPETTAESLPAGNDL</sequence>
<keyword evidence="4" id="KW-1185">Reference proteome</keyword>
<dbReference type="Proteomes" id="UP000317421">
    <property type="component" value="Unassembled WGS sequence"/>
</dbReference>
<dbReference type="AlphaFoldDB" id="A0A5C6AI49"/>
<comment type="caution">
    <text evidence="3">The sequence shown here is derived from an EMBL/GenBank/DDBJ whole genome shotgun (WGS) entry which is preliminary data.</text>
</comment>
<evidence type="ECO:0000313" key="4">
    <source>
        <dbReference type="Proteomes" id="UP000317421"/>
    </source>
</evidence>
<protein>
    <submittedName>
        <fullName evidence="3">Uncharacterized protein</fullName>
    </submittedName>
</protein>
<organism evidence="3 4">
    <name type="scientific">Botrimarina colliarenosi</name>
    <dbReference type="NCBI Taxonomy" id="2528001"/>
    <lineage>
        <taxon>Bacteria</taxon>
        <taxon>Pseudomonadati</taxon>
        <taxon>Planctomycetota</taxon>
        <taxon>Planctomycetia</taxon>
        <taxon>Pirellulales</taxon>
        <taxon>Lacipirellulaceae</taxon>
        <taxon>Botrimarina</taxon>
    </lineage>
</organism>
<feature type="region of interest" description="Disordered" evidence="1">
    <location>
        <begin position="208"/>
        <end position="231"/>
    </location>
</feature>
<accession>A0A5C6AI49</accession>
<evidence type="ECO:0000313" key="3">
    <source>
        <dbReference type="EMBL" id="TWT97913.1"/>
    </source>
</evidence>
<feature type="transmembrane region" description="Helical" evidence="2">
    <location>
        <begin position="28"/>
        <end position="52"/>
    </location>
</feature>
<evidence type="ECO:0000256" key="2">
    <source>
        <dbReference type="SAM" id="Phobius"/>
    </source>
</evidence>
<keyword evidence="2" id="KW-1133">Transmembrane helix</keyword>
<keyword evidence="2" id="KW-0472">Membrane</keyword>
<evidence type="ECO:0000256" key="1">
    <source>
        <dbReference type="SAM" id="MobiDB-lite"/>
    </source>
</evidence>
<keyword evidence="2" id="KW-0812">Transmembrane</keyword>
<feature type="region of interest" description="Disordered" evidence="1">
    <location>
        <begin position="1"/>
        <end position="22"/>
    </location>
</feature>
<reference evidence="3 4" key="1">
    <citation type="submission" date="2019-02" db="EMBL/GenBank/DDBJ databases">
        <title>Deep-cultivation of Planctomycetes and their phenomic and genomic characterization uncovers novel biology.</title>
        <authorList>
            <person name="Wiegand S."/>
            <person name="Jogler M."/>
            <person name="Boedeker C."/>
            <person name="Pinto D."/>
            <person name="Vollmers J."/>
            <person name="Rivas-Marin E."/>
            <person name="Kohn T."/>
            <person name="Peeters S.H."/>
            <person name="Heuer A."/>
            <person name="Rast P."/>
            <person name="Oberbeckmann S."/>
            <person name="Bunk B."/>
            <person name="Jeske O."/>
            <person name="Meyerdierks A."/>
            <person name="Storesund J.E."/>
            <person name="Kallscheuer N."/>
            <person name="Luecker S."/>
            <person name="Lage O.M."/>
            <person name="Pohl T."/>
            <person name="Merkel B.J."/>
            <person name="Hornburger P."/>
            <person name="Mueller R.-W."/>
            <person name="Bruemmer F."/>
            <person name="Labrenz M."/>
            <person name="Spormann A.M."/>
            <person name="Op Den Camp H."/>
            <person name="Overmann J."/>
            <person name="Amann R."/>
            <person name="Jetten M.S.M."/>
            <person name="Mascher T."/>
            <person name="Medema M.H."/>
            <person name="Devos D.P."/>
            <person name="Kaster A.-K."/>
            <person name="Ovreas L."/>
            <person name="Rohde M."/>
            <person name="Galperin M.Y."/>
            <person name="Jogler C."/>
        </authorList>
    </citation>
    <scope>NUCLEOTIDE SEQUENCE [LARGE SCALE GENOMIC DNA]</scope>
    <source>
        <strain evidence="3 4">Pla108</strain>
    </source>
</reference>
<gene>
    <name evidence="3" type="ORF">Pla108_20670</name>
</gene>